<comment type="caution">
    <text evidence="14">The sequence shown here is derived from an EMBL/GenBank/DDBJ whole genome shotgun (WGS) entry which is preliminary data.</text>
</comment>
<dbReference type="PANTHER" id="PTHR11088:SF60">
    <property type="entry name" value="TRNA DIMETHYLALLYLTRANSFERASE"/>
    <property type="match status" value="1"/>
</dbReference>
<gene>
    <name evidence="10" type="primary">miaA</name>
    <name evidence="14" type="ORF">A2604_01090</name>
</gene>
<comment type="catalytic activity">
    <reaction evidence="9 10 11">
        <text>adenosine(37) in tRNA + dimethylallyl diphosphate = N(6)-dimethylallyladenosine(37) in tRNA + diphosphate</text>
        <dbReference type="Rhea" id="RHEA:26482"/>
        <dbReference type="Rhea" id="RHEA-COMP:10162"/>
        <dbReference type="Rhea" id="RHEA-COMP:10375"/>
        <dbReference type="ChEBI" id="CHEBI:33019"/>
        <dbReference type="ChEBI" id="CHEBI:57623"/>
        <dbReference type="ChEBI" id="CHEBI:74411"/>
        <dbReference type="ChEBI" id="CHEBI:74415"/>
        <dbReference type="EC" id="2.5.1.75"/>
    </reaction>
</comment>
<dbReference type="EC" id="2.5.1.75" evidence="10"/>
<name>A0A1G2CQY0_9BACT</name>
<feature type="binding site" evidence="10">
    <location>
        <begin position="19"/>
        <end position="26"/>
    </location>
    <ligand>
        <name>ATP</name>
        <dbReference type="ChEBI" id="CHEBI:30616"/>
    </ligand>
</feature>
<comment type="cofactor">
    <cofactor evidence="1 10">
        <name>Mg(2+)</name>
        <dbReference type="ChEBI" id="CHEBI:18420"/>
    </cofactor>
</comment>
<evidence type="ECO:0000256" key="9">
    <source>
        <dbReference type="ARBA" id="ARBA00049563"/>
    </source>
</evidence>
<evidence type="ECO:0000256" key="1">
    <source>
        <dbReference type="ARBA" id="ARBA00001946"/>
    </source>
</evidence>
<reference evidence="14 15" key="1">
    <citation type="journal article" date="2016" name="Nat. Commun.">
        <title>Thousands of microbial genomes shed light on interconnected biogeochemical processes in an aquifer system.</title>
        <authorList>
            <person name="Anantharaman K."/>
            <person name="Brown C.T."/>
            <person name="Hug L.A."/>
            <person name="Sharon I."/>
            <person name="Castelle C.J."/>
            <person name="Probst A.J."/>
            <person name="Thomas B.C."/>
            <person name="Singh A."/>
            <person name="Wilkins M.J."/>
            <person name="Karaoz U."/>
            <person name="Brodie E.L."/>
            <person name="Williams K.H."/>
            <person name="Hubbard S.S."/>
            <person name="Banfield J.F."/>
        </authorList>
    </citation>
    <scope>NUCLEOTIDE SEQUENCE [LARGE SCALE GENOMIC DNA]</scope>
</reference>
<comment type="function">
    <text evidence="2 10 12">Catalyzes the transfer of a dimethylallyl group onto the adenine at position 37 in tRNAs that read codons beginning with uridine, leading to the formation of N6-(dimethylallyl)adenosine (i(6)A).</text>
</comment>
<dbReference type="InterPro" id="IPR039657">
    <property type="entry name" value="Dimethylallyltransferase"/>
</dbReference>
<dbReference type="Proteomes" id="UP000177587">
    <property type="component" value="Unassembled WGS sequence"/>
</dbReference>
<evidence type="ECO:0000256" key="7">
    <source>
        <dbReference type="ARBA" id="ARBA00022840"/>
    </source>
</evidence>
<evidence type="ECO:0000256" key="6">
    <source>
        <dbReference type="ARBA" id="ARBA00022741"/>
    </source>
</evidence>
<evidence type="ECO:0000313" key="15">
    <source>
        <dbReference type="Proteomes" id="UP000177587"/>
    </source>
</evidence>
<dbReference type="Gene3D" id="3.40.50.300">
    <property type="entry name" value="P-loop containing nucleotide triphosphate hydrolases"/>
    <property type="match status" value="1"/>
</dbReference>
<evidence type="ECO:0000256" key="10">
    <source>
        <dbReference type="HAMAP-Rule" id="MF_00185"/>
    </source>
</evidence>
<dbReference type="GO" id="GO:0052381">
    <property type="term" value="F:tRNA dimethylallyltransferase activity"/>
    <property type="evidence" value="ECO:0007669"/>
    <property type="project" value="UniProtKB-UniRule"/>
</dbReference>
<dbReference type="HAMAP" id="MF_00185">
    <property type="entry name" value="IPP_trans"/>
    <property type="match status" value="1"/>
</dbReference>
<evidence type="ECO:0000313" key="14">
    <source>
        <dbReference type="EMBL" id="OGZ03051.1"/>
    </source>
</evidence>
<feature type="binding site" evidence="10">
    <location>
        <begin position="21"/>
        <end position="26"/>
    </location>
    <ligand>
        <name>substrate</name>
    </ligand>
</feature>
<keyword evidence="7 10" id="KW-0067">ATP-binding</keyword>
<evidence type="ECO:0000256" key="11">
    <source>
        <dbReference type="RuleBase" id="RU003783"/>
    </source>
</evidence>
<proteinExistence type="inferred from homology"/>
<keyword evidence="4 10" id="KW-0808">Transferase</keyword>
<dbReference type="SUPFAM" id="SSF52540">
    <property type="entry name" value="P-loop containing nucleoside triphosphate hydrolases"/>
    <property type="match status" value="1"/>
</dbReference>
<evidence type="ECO:0000256" key="5">
    <source>
        <dbReference type="ARBA" id="ARBA00022694"/>
    </source>
</evidence>
<comment type="subunit">
    <text evidence="10">Monomer.</text>
</comment>
<keyword evidence="8 10" id="KW-0460">Magnesium</keyword>
<feature type="site" description="Interaction with substrate tRNA" evidence="10">
    <location>
        <position position="110"/>
    </location>
</feature>
<evidence type="ECO:0000256" key="3">
    <source>
        <dbReference type="ARBA" id="ARBA00005842"/>
    </source>
</evidence>
<dbReference type="GO" id="GO:0006400">
    <property type="term" value="P:tRNA modification"/>
    <property type="evidence" value="ECO:0007669"/>
    <property type="project" value="TreeGrafter"/>
</dbReference>
<feature type="region of interest" description="Interaction with substrate tRNA" evidence="10">
    <location>
        <begin position="44"/>
        <end position="47"/>
    </location>
</feature>
<dbReference type="STRING" id="1798656.A2604_01090"/>
<organism evidence="14 15">
    <name type="scientific">Candidatus Liptonbacteria bacterium RIFOXYD1_FULL_36_11</name>
    <dbReference type="NCBI Taxonomy" id="1798656"/>
    <lineage>
        <taxon>Bacteria</taxon>
        <taxon>Candidatus Liptoniibacteriota</taxon>
    </lineage>
</organism>
<dbReference type="Pfam" id="PF01715">
    <property type="entry name" value="IPPT"/>
    <property type="match status" value="1"/>
</dbReference>
<dbReference type="Gene3D" id="1.10.20.140">
    <property type="match status" value="1"/>
</dbReference>
<protein>
    <recommendedName>
        <fullName evidence="10">tRNA dimethylallyltransferase</fullName>
        <ecNumber evidence="10">2.5.1.75</ecNumber>
    </recommendedName>
    <alternativeName>
        <fullName evidence="10">Dimethylallyl diphosphate:tRNA dimethylallyltransferase</fullName>
        <shortName evidence="10">DMAPP:tRNA dimethylallyltransferase</shortName>
        <shortName evidence="10">DMATase</shortName>
    </alternativeName>
    <alternativeName>
        <fullName evidence="10">Isopentenyl-diphosphate:tRNA isopentenyltransferase</fullName>
        <shortName evidence="10">IPP transferase</shortName>
        <shortName evidence="10">IPPT</shortName>
        <shortName evidence="10">IPTase</shortName>
    </alternativeName>
</protein>
<evidence type="ECO:0000256" key="12">
    <source>
        <dbReference type="RuleBase" id="RU003784"/>
    </source>
</evidence>
<evidence type="ECO:0000256" key="8">
    <source>
        <dbReference type="ARBA" id="ARBA00022842"/>
    </source>
</evidence>
<evidence type="ECO:0000256" key="2">
    <source>
        <dbReference type="ARBA" id="ARBA00003213"/>
    </source>
</evidence>
<dbReference type="PANTHER" id="PTHR11088">
    <property type="entry name" value="TRNA DIMETHYLALLYLTRANSFERASE"/>
    <property type="match status" value="1"/>
</dbReference>
<accession>A0A1G2CQY0</accession>
<keyword evidence="5 10" id="KW-0819">tRNA processing</keyword>
<dbReference type="InterPro" id="IPR018022">
    <property type="entry name" value="IPT"/>
</dbReference>
<evidence type="ECO:0000256" key="13">
    <source>
        <dbReference type="RuleBase" id="RU003785"/>
    </source>
</evidence>
<comment type="caution">
    <text evidence="10">Lacks conserved residue(s) required for the propagation of feature annotation.</text>
</comment>
<dbReference type="NCBIfam" id="TIGR00174">
    <property type="entry name" value="miaA"/>
    <property type="match status" value="1"/>
</dbReference>
<sequence>MSITGISSSTKPKILVILGPTASGKSSLAVKLAKKFNGEIISADSRQVYKNLDIGTGKITKKEMEKIPHHLLDVTNPKKTFTAANFQKLGRKTIKKILSKNKLPIICGGTGFYINSLIYNYSLPSTPQNLKFRAKLEEKPISELFTMLKKLDPERAKNIDRQNPRRLIRALEIILSSKKPVPSLKKESNYEILKIGLKINKKKLRENIENRLKKDLRRGIITESARLHKKGLSWKRMEELGLEYRLLAKFLQNFISKKELKEKLKTEIWRYAKRQLTWFKKEKDIFWISSKPAACRLVKNFLC</sequence>
<dbReference type="InterPro" id="IPR027417">
    <property type="entry name" value="P-loop_NTPase"/>
</dbReference>
<keyword evidence="6 10" id="KW-0547">Nucleotide-binding</keyword>
<comment type="similarity">
    <text evidence="3 10 13">Belongs to the IPP transferase family.</text>
</comment>
<feature type="site" description="Interaction with substrate tRNA" evidence="10">
    <location>
        <position position="133"/>
    </location>
</feature>
<evidence type="ECO:0000256" key="4">
    <source>
        <dbReference type="ARBA" id="ARBA00022679"/>
    </source>
</evidence>
<dbReference type="GO" id="GO:0005524">
    <property type="term" value="F:ATP binding"/>
    <property type="evidence" value="ECO:0007669"/>
    <property type="project" value="UniProtKB-UniRule"/>
</dbReference>
<dbReference type="EMBL" id="MHLG01000030">
    <property type="protein sequence ID" value="OGZ03051.1"/>
    <property type="molecule type" value="Genomic_DNA"/>
</dbReference>
<dbReference type="AlphaFoldDB" id="A0A1G2CQY0"/>